<name>A0AAV5NKI4_9VIBR</name>
<accession>A0AAV5NKI4</accession>
<dbReference type="AlphaFoldDB" id="A0AAV5NKI4"/>
<evidence type="ECO:0000313" key="2">
    <source>
        <dbReference type="Proteomes" id="UP001156690"/>
    </source>
</evidence>
<evidence type="ECO:0000313" key="1">
    <source>
        <dbReference type="EMBL" id="GLQ71156.1"/>
    </source>
</evidence>
<reference evidence="2" key="1">
    <citation type="journal article" date="2019" name="Int. J. Syst. Evol. Microbiol.">
        <title>The Global Catalogue of Microorganisms (GCM) 10K type strain sequencing project: providing services to taxonomists for standard genome sequencing and annotation.</title>
        <authorList>
            <consortium name="The Broad Institute Genomics Platform"/>
            <consortium name="The Broad Institute Genome Sequencing Center for Infectious Disease"/>
            <person name="Wu L."/>
            <person name="Ma J."/>
        </authorList>
    </citation>
    <scope>NUCLEOTIDE SEQUENCE [LARGE SCALE GENOMIC DNA]</scope>
    <source>
        <strain evidence="2">NBRC 15640</strain>
    </source>
</reference>
<comment type="caution">
    <text evidence="1">The sequence shown here is derived from an EMBL/GenBank/DDBJ whole genome shotgun (WGS) entry which is preliminary data.</text>
</comment>
<proteinExistence type="predicted"/>
<dbReference type="Proteomes" id="UP001156690">
    <property type="component" value="Unassembled WGS sequence"/>
</dbReference>
<organism evidence="1 2">
    <name type="scientific">Vibrio penaeicida</name>
    <dbReference type="NCBI Taxonomy" id="104609"/>
    <lineage>
        <taxon>Bacteria</taxon>
        <taxon>Pseudomonadati</taxon>
        <taxon>Pseudomonadota</taxon>
        <taxon>Gammaproteobacteria</taxon>
        <taxon>Vibrionales</taxon>
        <taxon>Vibrionaceae</taxon>
        <taxon>Vibrio</taxon>
    </lineage>
</organism>
<protein>
    <submittedName>
        <fullName evidence="1">Uncharacterized protein</fullName>
    </submittedName>
</protein>
<gene>
    <name evidence="1" type="ORF">GCM10007932_05160</name>
</gene>
<sequence>MVWVGLTAIIDSAVEFVTEQTNKLFGALFVRLTVSPEFQFYVDFQTINFAQNRDYRQKFVHKDEF</sequence>
<keyword evidence="2" id="KW-1185">Reference proteome</keyword>
<dbReference type="EMBL" id="BSNX01000003">
    <property type="protein sequence ID" value="GLQ71156.1"/>
    <property type="molecule type" value="Genomic_DNA"/>
</dbReference>